<dbReference type="OrthoDB" id="3039972at2759"/>
<feature type="transmembrane region" description="Helical" evidence="2">
    <location>
        <begin position="20"/>
        <end position="44"/>
    </location>
</feature>
<feature type="transmembrane region" description="Helical" evidence="2">
    <location>
        <begin position="51"/>
        <end position="69"/>
    </location>
</feature>
<feature type="transmembrane region" description="Helical" evidence="2">
    <location>
        <begin position="267"/>
        <end position="290"/>
    </location>
</feature>
<dbReference type="Proteomes" id="UP000298327">
    <property type="component" value="Unassembled WGS sequence"/>
</dbReference>
<gene>
    <name evidence="3" type="ORF">EVG20_g2830</name>
</gene>
<keyword evidence="4" id="KW-1185">Reference proteome</keyword>
<feature type="transmembrane region" description="Helical" evidence="2">
    <location>
        <begin position="204"/>
        <end position="222"/>
    </location>
</feature>
<sequence length="380" mass="41122">MLHVCTVTMCGQQFYGALLGLLWVETVLYGLYVALFAGSVYMLVYQQPNAFYLSTSIALFVVTTAYIGLELARIVVVPYTLATSYLQDSSITPCFADLDPQQRQNEAILWDLLNCVEEAASTVMSLIADGILIYRCMVLWPHRRWISLPLVALLLATVAASIVGIVYSSQYYLLVHSGTGHASQFDAITSWQVTMEISANSLSLATNIIATVLIASQIWYLARQLEKMLGKVAGLRYRAAMSMIIESGLLLAVSGVIVISTNNSESAYLNTAVTEVSLILTVISLTLLVVRVGMGKGFDSVIETVHEHHSSGPSSQSRSTGIRFAPHRSVATDASYLGTKSTAVHETIFVGAEKDTPTTDDSSGRSGASKEEIEVGVQVV</sequence>
<feature type="region of interest" description="Disordered" evidence="1">
    <location>
        <begin position="349"/>
        <end position="380"/>
    </location>
</feature>
<reference evidence="3 4" key="1">
    <citation type="submission" date="2019-02" db="EMBL/GenBank/DDBJ databases">
        <title>Genome sequencing of the rare red list fungi Dentipellis fragilis.</title>
        <authorList>
            <person name="Buettner E."/>
            <person name="Kellner H."/>
        </authorList>
    </citation>
    <scope>NUCLEOTIDE SEQUENCE [LARGE SCALE GENOMIC DNA]</scope>
    <source>
        <strain evidence="3 4">DSM 105465</strain>
    </source>
</reference>
<evidence type="ECO:0000313" key="4">
    <source>
        <dbReference type="Proteomes" id="UP000298327"/>
    </source>
</evidence>
<keyword evidence="2" id="KW-1133">Transmembrane helix</keyword>
<evidence type="ECO:0000256" key="1">
    <source>
        <dbReference type="SAM" id="MobiDB-lite"/>
    </source>
</evidence>
<keyword evidence="2" id="KW-0812">Transmembrane</keyword>
<evidence type="ECO:0000256" key="2">
    <source>
        <dbReference type="SAM" id="Phobius"/>
    </source>
</evidence>
<proteinExistence type="predicted"/>
<keyword evidence="2" id="KW-0472">Membrane</keyword>
<comment type="caution">
    <text evidence="3">The sequence shown here is derived from an EMBL/GenBank/DDBJ whole genome shotgun (WGS) entry which is preliminary data.</text>
</comment>
<dbReference type="EMBL" id="SEOQ01000117">
    <property type="protein sequence ID" value="TFY70182.1"/>
    <property type="molecule type" value="Genomic_DNA"/>
</dbReference>
<name>A0A4Y9Z6N0_9AGAM</name>
<organism evidence="3 4">
    <name type="scientific">Dentipellis fragilis</name>
    <dbReference type="NCBI Taxonomy" id="205917"/>
    <lineage>
        <taxon>Eukaryota</taxon>
        <taxon>Fungi</taxon>
        <taxon>Dikarya</taxon>
        <taxon>Basidiomycota</taxon>
        <taxon>Agaricomycotina</taxon>
        <taxon>Agaricomycetes</taxon>
        <taxon>Russulales</taxon>
        <taxon>Hericiaceae</taxon>
        <taxon>Dentipellis</taxon>
    </lineage>
</organism>
<feature type="transmembrane region" description="Helical" evidence="2">
    <location>
        <begin position="145"/>
        <end position="167"/>
    </location>
</feature>
<dbReference type="AlphaFoldDB" id="A0A4Y9Z6N0"/>
<protein>
    <submittedName>
        <fullName evidence="3">Uncharacterized protein</fullName>
    </submittedName>
</protein>
<feature type="transmembrane region" description="Helical" evidence="2">
    <location>
        <begin position="243"/>
        <end position="261"/>
    </location>
</feature>
<evidence type="ECO:0000313" key="3">
    <source>
        <dbReference type="EMBL" id="TFY70182.1"/>
    </source>
</evidence>
<accession>A0A4Y9Z6N0</accession>